<keyword evidence="4" id="KW-1185">Reference proteome</keyword>
<comment type="catalytic activity">
    <reaction evidence="2">
        <text>a long-chain fatty aldehyde + NADP(+) + CoA = a long-chain fatty acyl-CoA + NADPH + H(+)</text>
        <dbReference type="Rhea" id="RHEA:15437"/>
        <dbReference type="ChEBI" id="CHEBI:15378"/>
        <dbReference type="ChEBI" id="CHEBI:17176"/>
        <dbReference type="ChEBI" id="CHEBI:57287"/>
        <dbReference type="ChEBI" id="CHEBI:57783"/>
        <dbReference type="ChEBI" id="CHEBI:58349"/>
        <dbReference type="ChEBI" id="CHEBI:83139"/>
        <dbReference type="EC" id="1.2.1.50"/>
    </reaction>
</comment>
<sequence length="486" mass="51094">MREVGGYLPPSVDGAAPEHGWRTEHFERGGQRLEVALPALDAPAMTALAGRIRDEAAATLRSMPVDAIAAAVDAAAERMLDRAHPLRQRAEQLLPIVTGYDGESVRLGLTATFRNFRLPQLRRFLAADLADPGVLDGFRPQARGGLARARGPALLLHVWAGNVPGLPVWGLVRGLLVKAGTIGKVSAAEPLLAGWFATLLAEAEPRLAGCLAILCWKGGADPAEQAAFDAADTVVAFGGNRTLAAIRNRLPGSTRFVGHGHKLSFGMVGREALTPGRAPAAANLVARDIARFEQQGCFAPQMIFAERGGAVDPAGFARHLAAALAAAEARHPRRLLPLDEAAALAEWRDREEARAVAQPGRAVVSAPDLGWCVSYADAAEPLRPAALNRSVTVVALDALEEAAALVAPFRELLQAAGVAAPPRRLHALAEALSAAGVTRIAALGAMTAPDAGWHNDGRFNLLDLLTITEIDPAAEAQAELYAPYAD</sequence>
<proteinExistence type="inferred from homology"/>
<dbReference type="Proteomes" id="UP001589865">
    <property type="component" value="Unassembled WGS sequence"/>
</dbReference>
<comment type="caution">
    <text evidence="3">The sequence shown here is derived from an EMBL/GenBank/DDBJ whole genome shotgun (WGS) entry which is preliminary data.</text>
</comment>
<accession>A0ABV6JVU1</accession>
<dbReference type="Pfam" id="PF05893">
    <property type="entry name" value="LuxC"/>
    <property type="match status" value="1"/>
</dbReference>
<name>A0ABV6JVU1_9PROT</name>
<keyword evidence="1 2" id="KW-0521">NADP</keyword>
<evidence type="ECO:0000256" key="2">
    <source>
        <dbReference type="PIRNR" id="PIRNR009414"/>
    </source>
</evidence>
<evidence type="ECO:0000313" key="4">
    <source>
        <dbReference type="Proteomes" id="UP001589865"/>
    </source>
</evidence>
<dbReference type="SUPFAM" id="SSF53720">
    <property type="entry name" value="ALDH-like"/>
    <property type="match status" value="1"/>
</dbReference>
<evidence type="ECO:0000256" key="1">
    <source>
        <dbReference type="ARBA" id="ARBA00022857"/>
    </source>
</evidence>
<comment type="similarity">
    <text evidence="2">Belongs to the LuxC family.</text>
</comment>
<reference evidence="3 4" key="1">
    <citation type="submission" date="2024-09" db="EMBL/GenBank/DDBJ databases">
        <authorList>
            <person name="Sun Q."/>
            <person name="Mori K."/>
        </authorList>
    </citation>
    <scope>NUCLEOTIDE SEQUENCE [LARGE SCALE GENOMIC DNA]</scope>
    <source>
        <strain evidence="3 4">TBRC 5777</strain>
    </source>
</reference>
<dbReference type="EMBL" id="JBHLUN010000010">
    <property type="protein sequence ID" value="MFC0409754.1"/>
    <property type="molecule type" value="Genomic_DNA"/>
</dbReference>
<dbReference type="EC" id="1.2.1.50" evidence="2"/>
<dbReference type="RefSeq" id="WP_377045498.1">
    <property type="nucleotide sequence ID" value="NZ_JBHLUN010000010.1"/>
</dbReference>
<protein>
    <recommendedName>
        <fullName evidence="2">Acyl-CoA reductase</fullName>
        <ecNumber evidence="2">1.2.1.50</ecNumber>
    </recommendedName>
</protein>
<dbReference type="PIRSF" id="PIRSF009414">
    <property type="entry name" value="LuxC"/>
    <property type="match status" value="1"/>
</dbReference>
<gene>
    <name evidence="3" type="ORF">ACFFGY_15990</name>
</gene>
<evidence type="ECO:0000313" key="3">
    <source>
        <dbReference type="EMBL" id="MFC0409754.1"/>
    </source>
</evidence>
<keyword evidence="2" id="KW-0560">Oxidoreductase</keyword>
<dbReference type="InterPro" id="IPR008670">
    <property type="entry name" value="CoA_reduct_LuxC"/>
</dbReference>
<organism evidence="3 4">
    <name type="scientific">Roseomonas elaeocarpi</name>
    <dbReference type="NCBI Taxonomy" id="907779"/>
    <lineage>
        <taxon>Bacteria</taxon>
        <taxon>Pseudomonadati</taxon>
        <taxon>Pseudomonadota</taxon>
        <taxon>Alphaproteobacteria</taxon>
        <taxon>Acetobacterales</taxon>
        <taxon>Roseomonadaceae</taxon>
        <taxon>Roseomonas</taxon>
    </lineage>
</organism>
<dbReference type="InterPro" id="IPR016161">
    <property type="entry name" value="Ald_DH/histidinol_DH"/>
</dbReference>